<keyword evidence="3 6" id="KW-0812">Transmembrane</keyword>
<dbReference type="Pfam" id="PF12832">
    <property type="entry name" value="MFS_1_like"/>
    <property type="match status" value="1"/>
</dbReference>
<comment type="similarity">
    <text evidence="2">Belongs to the major facilitator superfamily. MFSD6 family.</text>
</comment>
<dbReference type="PANTHER" id="PTHR16172:SF41">
    <property type="entry name" value="MAJOR FACILITATOR SUPERFAMILY DOMAIN-CONTAINING PROTEIN 6-LIKE"/>
    <property type="match status" value="1"/>
</dbReference>
<evidence type="ECO:0000256" key="2">
    <source>
        <dbReference type="ARBA" id="ARBA00005241"/>
    </source>
</evidence>
<name>A0AAX4JE58_9MICR</name>
<feature type="transmembrane region" description="Helical" evidence="6">
    <location>
        <begin position="49"/>
        <end position="66"/>
    </location>
</feature>
<feature type="transmembrane region" description="Helical" evidence="6">
    <location>
        <begin position="226"/>
        <end position="251"/>
    </location>
</feature>
<evidence type="ECO:0000313" key="9">
    <source>
        <dbReference type="Proteomes" id="UP001334084"/>
    </source>
</evidence>
<dbReference type="SUPFAM" id="SSF103473">
    <property type="entry name" value="MFS general substrate transporter"/>
    <property type="match status" value="1"/>
</dbReference>
<feature type="transmembrane region" description="Helical" evidence="6">
    <location>
        <begin position="377"/>
        <end position="398"/>
    </location>
</feature>
<sequence length="481" mass="55506">MDTIRSLNRKYLLIPKVFFFSIAMLFYTLHTFKSVFAKDKFKVSESAVGTGFGTLMFITFFTNIYIGSLNDKWGMSKWFLILFLTLSSIFFQLFFFLNLTGGFSSVLFWINMLFYLGANLCTTPLMDKIVLEYLSKIPNIGANTYGTQRLWGTVGYAVCNYVVEYIVTDSKNEATQWTNLRVYNILVALITVGLCYYLINWDTTRRETARNDMWKSFKELLFNWDYMFFIFIILLNGLTRASMTIFLTVYWKDVVKMKPYDLKNYPGVVSGPLSIFNKNTTSTANMFGIIFEIVTFFTAKGIIERIGYFWPLFLAQGAQMVRFVLYWMLPYDSDYSYAAVCGIELFKGINFGLTHCSAVQLAQKLCPPHLKATSQMVYQGTFTGLGSVLAGLICSVVFSGDTMKDKNIPRSERARVFNVFFIVNMVFTALTLLLFFYMYGIVENVLFNSENAEKKLEMYDEKNMEETKKKQIVDKNVVENK</sequence>
<feature type="transmembrane region" description="Helical" evidence="6">
    <location>
        <begin position="180"/>
        <end position="199"/>
    </location>
</feature>
<dbReference type="InterPro" id="IPR024989">
    <property type="entry name" value="MFS_assoc_dom"/>
</dbReference>
<dbReference type="EMBL" id="CP142733">
    <property type="protein sequence ID" value="WUR04252.1"/>
    <property type="molecule type" value="Genomic_DNA"/>
</dbReference>
<evidence type="ECO:0000256" key="5">
    <source>
        <dbReference type="ARBA" id="ARBA00023136"/>
    </source>
</evidence>
<evidence type="ECO:0000256" key="3">
    <source>
        <dbReference type="ARBA" id="ARBA00022692"/>
    </source>
</evidence>
<dbReference type="InterPro" id="IPR051717">
    <property type="entry name" value="MFS_MFSD6"/>
</dbReference>
<dbReference type="PANTHER" id="PTHR16172">
    <property type="entry name" value="MAJOR FACILITATOR SUPERFAMILY DOMAIN-CONTAINING PROTEIN 6-LIKE"/>
    <property type="match status" value="1"/>
</dbReference>
<evidence type="ECO:0000256" key="1">
    <source>
        <dbReference type="ARBA" id="ARBA00004141"/>
    </source>
</evidence>
<dbReference type="GO" id="GO:0016020">
    <property type="term" value="C:membrane"/>
    <property type="evidence" value="ECO:0007669"/>
    <property type="project" value="UniProtKB-SubCell"/>
</dbReference>
<dbReference type="KEGG" id="vnx:VNE69_08010"/>
<evidence type="ECO:0000259" key="7">
    <source>
        <dbReference type="Pfam" id="PF12832"/>
    </source>
</evidence>
<dbReference type="RefSeq" id="XP_065330397.1">
    <property type="nucleotide sequence ID" value="XM_065474325.1"/>
</dbReference>
<evidence type="ECO:0000256" key="4">
    <source>
        <dbReference type="ARBA" id="ARBA00022989"/>
    </source>
</evidence>
<proteinExistence type="inferred from homology"/>
<feature type="transmembrane region" description="Helical" evidence="6">
    <location>
        <begin position="308"/>
        <end position="329"/>
    </location>
</feature>
<feature type="transmembrane region" description="Helical" evidence="6">
    <location>
        <begin position="12"/>
        <end position="29"/>
    </location>
</feature>
<accession>A0AAX4JE58</accession>
<keyword evidence="5 6" id="KW-0472">Membrane</keyword>
<reference evidence="8" key="1">
    <citation type="journal article" date="2024" name="BMC Genomics">
        <title>Functional annotation of a divergent genome using sequence and structure-based similarity.</title>
        <authorList>
            <person name="Svedberg D."/>
            <person name="Winiger R.R."/>
            <person name="Berg A."/>
            <person name="Sharma H."/>
            <person name="Tellgren-Roth C."/>
            <person name="Debrunner-Vossbrinck B.A."/>
            <person name="Vossbrinck C.R."/>
            <person name="Barandun J."/>
        </authorList>
    </citation>
    <scope>NUCLEOTIDE SEQUENCE</scope>
    <source>
        <strain evidence="8">Illinois isolate</strain>
    </source>
</reference>
<organism evidence="8 9">
    <name type="scientific">Vairimorpha necatrix</name>
    <dbReference type="NCBI Taxonomy" id="6039"/>
    <lineage>
        <taxon>Eukaryota</taxon>
        <taxon>Fungi</taxon>
        <taxon>Fungi incertae sedis</taxon>
        <taxon>Microsporidia</taxon>
        <taxon>Nosematidae</taxon>
        <taxon>Vairimorpha</taxon>
    </lineage>
</organism>
<dbReference type="Proteomes" id="UP001334084">
    <property type="component" value="Chromosome 8"/>
</dbReference>
<feature type="domain" description="Major facilitator superfamily associated" evidence="7">
    <location>
        <begin position="27"/>
        <end position="399"/>
    </location>
</feature>
<dbReference type="AlphaFoldDB" id="A0AAX4JE58"/>
<feature type="transmembrane region" description="Helical" evidence="6">
    <location>
        <begin position="106"/>
        <end position="126"/>
    </location>
</feature>
<keyword evidence="4 6" id="KW-1133">Transmembrane helix</keyword>
<comment type="subcellular location">
    <subcellularLocation>
        <location evidence="1">Membrane</location>
        <topology evidence="1">Multi-pass membrane protein</topology>
    </subcellularLocation>
</comment>
<dbReference type="Gene3D" id="1.20.1250.20">
    <property type="entry name" value="MFS general substrate transporter like domains"/>
    <property type="match status" value="2"/>
</dbReference>
<feature type="transmembrane region" description="Helical" evidence="6">
    <location>
        <begin position="419"/>
        <end position="439"/>
    </location>
</feature>
<feature type="transmembrane region" description="Helical" evidence="6">
    <location>
        <begin position="78"/>
        <end position="100"/>
    </location>
</feature>
<protein>
    <submittedName>
        <fullName evidence="8">Hexose transporter</fullName>
    </submittedName>
</protein>
<dbReference type="InterPro" id="IPR036259">
    <property type="entry name" value="MFS_trans_sf"/>
</dbReference>
<gene>
    <name evidence="8" type="ORF">VNE69_08010</name>
</gene>
<keyword evidence="9" id="KW-1185">Reference proteome</keyword>
<evidence type="ECO:0000256" key="6">
    <source>
        <dbReference type="SAM" id="Phobius"/>
    </source>
</evidence>
<evidence type="ECO:0000313" key="8">
    <source>
        <dbReference type="EMBL" id="WUR04252.1"/>
    </source>
</evidence>
<dbReference type="GeneID" id="90542086"/>